<proteinExistence type="inferred from homology"/>
<dbReference type="GO" id="GO:0016491">
    <property type="term" value="F:oxidoreductase activity"/>
    <property type="evidence" value="ECO:0007669"/>
    <property type="project" value="UniProtKB-KW"/>
</dbReference>
<accession>A0A8H6PQX1</accession>
<keyword evidence="3" id="KW-0560">Oxidoreductase</keyword>
<evidence type="ECO:0008006" key="6">
    <source>
        <dbReference type="Google" id="ProtNLM"/>
    </source>
</evidence>
<dbReference type="PANTHER" id="PTHR24320:SF282">
    <property type="entry name" value="WW DOMAIN-CONTAINING OXIDOREDUCTASE"/>
    <property type="match status" value="1"/>
</dbReference>
<protein>
    <recommendedName>
        <fullName evidence="6">Short-chain dehydrogenase/reductase</fullName>
    </recommendedName>
</protein>
<dbReference type="InterPro" id="IPR002347">
    <property type="entry name" value="SDR_fam"/>
</dbReference>
<evidence type="ECO:0000313" key="4">
    <source>
        <dbReference type="EMBL" id="KAF7158722.1"/>
    </source>
</evidence>
<dbReference type="PRINTS" id="PR00081">
    <property type="entry name" value="GDHRDH"/>
</dbReference>
<evidence type="ECO:0000256" key="3">
    <source>
        <dbReference type="ARBA" id="ARBA00023002"/>
    </source>
</evidence>
<dbReference type="InterPro" id="IPR036291">
    <property type="entry name" value="NAD(P)-bd_dom_sf"/>
</dbReference>
<dbReference type="AlphaFoldDB" id="A0A8H6PQX1"/>
<reference evidence="4" key="1">
    <citation type="submission" date="2020-06" db="EMBL/GenBank/DDBJ databases">
        <title>Draft genome sequences of strains closely related to Aspergillus parafelis and Aspergillus hiratsukae.</title>
        <authorList>
            <person name="Dos Santos R.A.C."/>
            <person name="Rivero-Menendez O."/>
            <person name="Steenwyk J.L."/>
            <person name="Mead M.E."/>
            <person name="Goldman G.H."/>
            <person name="Alastruey-Izquierdo A."/>
            <person name="Rokas A."/>
        </authorList>
    </citation>
    <scope>NUCLEOTIDE SEQUENCE</scope>
    <source>
        <strain evidence="4">CNM-CM5623</strain>
    </source>
</reference>
<dbReference type="Gene3D" id="3.40.50.720">
    <property type="entry name" value="NAD(P)-binding Rossmann-like Domain"/>
    <property type="match status" value="1"/>
</dbReference>
<sequence>MAPKSVSFDPSRDIPSLKGKVILITGGCTGLGKQSALELTKYAPSQVWITGRNAERGIASIAEIQAHAPNVPIRFLELDLTSFDSTLKAANIFLTSAPRLDILMLNAGIMAVPPGQTKVGYEITFGTNHLGHALFFKLLTPLLLKSSNNPPRSDIRVVITSSNGHKFVPAGGIQFNSLATDGSGLSIAHRYGQSKLANVLYAREIAKRYPQLKAVSVHPGTIKTDLHQSNGGSLLIRLFQSVVLPFVGQSVEEGAKNQLWASTATDIMSGEYYEPVGVSGKGGTYSTNDELAIRLWEWTERQIDTHVKLGEAKHSG</sequence>
<organism evidence="4 5">
    <name type="scientific">Aspergillus felis</name>
    <dbReference type="NCBI Taxonomy" id="1287682"/>
    <lineage>
        <taxon>Eukaryota</taxon>
        <taxon>Fungi</taxon>
        <taxon>Dikarya</taxon>
        <taxon>Ascomycota</taxon>
        <taxon>Pezizomycotina</taxon>
        <taxon>Eurotiomycetes</taxon>
        <taxon>Eurotiomycetidae</taxon>
        <taxon>Eurotiales</taxon>
        <taxon>Aspergillaceae</taxon>
        <taxon>Aspergillus</taxon>
        <taxon>Aspergillus subgen. Fumigati</taxon>
    </lineage>
</organism>
<evidence type="ECO:0000313" key="5">
    <source>
        <dbReference type="Proteomes" id="UP000654922"/>
    </source>
</evidence>
<evidence type="ECO:0000256" key="1">
    <source>
        <dbReference type="ARBA" id="ARBA00006484"/>
    </source>
</evidence>
<comment type="caution">
    <text evidence="4">The sequence shown here is derived from an EMBL/GenBank/DDBJ whole genome shotgun (WGS) entry which is preliminary data.</text>
</comment>
<dbReference type="PANTHER" id="PTHR24320">
    <property type="entry name" value="RETINOL DEHYDROGENASE"/>
    <property type="match status" value="1"/>
</dbReference>
<evidence type="ECO:0000256" key="2">
    <source>
        <dbReference type="ARBA" id="ARBA00022857"/>
    </source>
</evidence>
<dbReference type="SUPFAM" id="SSF51735">
    <property type="entry name" value="NAD(P)-binding Rossmann-fold domains"/>
    <property type="match status" value="1"/>
</dbReference>
<gene>
    <name evidence="4" type="ORF">CNMCM5623_003886</name>
</gene>
<dbReference type="Pfam" id="PF00106">
    <property type="entry name" value="adh_short"/>
    <property type="match status" value="1"/>
</dbReference>
<keyword evidence="2" id="KW-0521">NADP</keyword>
<dbReference type="OrthoDB" id="191139at2759"/>
<dbReference type="EMBL" id="JACBAE010001384">
    <property type="protein sequence ID" value="KAF7158722.1"/>
    <property type="molecule type" value="Genomic_DNA"/>
</dbReference>
<comment type="similarity">
    <text evidence="1">Belongs to the short-chain dehydrogenases/reductases (SDR) family.</text>
</comment>
<name>A0A8H6PQX1_9EURO</name>
<dbReference type="Proteomes" id="UP000654922">
    <property type="component" value="Unassembled WGS sequence"/>
</dbReference>